<sequence>MKRKKIMIGLIGAVLLLAGCGKLEKGTSNISPNQASGDKTATTGQLNDSSYQALLVDGKYKTGKARGVSKSTVNSNYNLSNVEKGLMEMSKTPYPVDKFLFQEGQYISREDIIQLISRQSDGAPLGLNPAEGGGPIIFEQIVEQNYLSKENEQLGGVSLGIVLNSVDYSTTPPVEIDDGTVNSEGQRIAGKVLERVRTIKGLENIPITIGLFKQATRDDIGGGSYFAKATSKSGNELSGWEEVNEAYLVLPAKEGEQNNATNDGLSNKFTDFKNSIQSFFPNSSGISGVAAYRNNELQKLTIVIETKYFSETEILNFTQFISTTVDTIFNINANIEVQVNTLEGPQGFVEKQVGSDKSVGHVFN</sequence>
<reference evidence="1" key="1">
    <citation type="submission" date="2020-12" db="EMBL/GenBank/DDBJ databases">
        <title>Vagococcus allomyrinae sp. nov. and Enterococcus lavae sp. nov., isolated from the larvae of Allomyrina dichotoma.</title>
        <authorList>
            <person name="Lee S.D."/>
        </authorList>
    </citation>
    <scope>NUCLEOTIDE SEQUENCE</scope>
    <source>
        <strain evidence="1">BWB3-3</strain>
    </source>
</reference>
<name>A0A940SYW7_9ENTE</name>
<dbReference type="CDD" id="cd13441">
    <property type="entry name" value="CamS_repeat_1"/>
    <property type="match status" value="1"/>
</dbReference>
<dbReference type="RefSeq" id="WP_209531694.1">
    <property type="nucleotide sequence ID" value="NZ_JAEEGA010000019.1"/>
</dbReference>
<dbReference type="Proteomes" id="UP000674938">
    <property type="component" value="Unassembled WGS sequence"/>
</dbReference>
<evidence type="ECO:0000313" key="1">
    <source>
        <dbReference type="EMBL" id="MBP1043828.1"/>
    </source>
</evidence>
<dbReference type="CDD" id="cd13440">
    <property type="entry name" value="CamS_repeat_2"/>
    <property type="match status" value="1"/>
</dbReference>
<proteinExistence type="predicted"/>
<comment type="caution">
    <text evidence="1">The sequence shown here is derived from an EMBL/GenBank/DDBJ whole genome shotgun (WGS) entry which is preliminary data.</text>
</comment>
<dbReference type="EMBL" id="JAEEGA010000019">
    <property type="protein sequence ID" value="MBP1043828.1"/>
    <property type="molecule type" value="Genomic_DNA"/>
</dbReference>
<dbReference type="PIRSF" id="PIRSF012509">
    <property type="entry name" value="CamS"/>
    <property type="match status" value="1"/>
</dbReference>
<dbReference type="InterPro" id="IPR011426">
    <property type="entry name" value="CamS"/>
</dbReference>
<dbReference type="AlphaFoldDB" id="A0A940SYW7"/>
<keyword evidence="2" id="KW-1185">Reference proteome</keyword>
<dbReference type="PROSITE" id="PS51257">
    <property type="entry name" value="PROKAR_LIPOPROTEIN"/>
    <property type="match status" value="1"/>
</dbReference>
<dbReference type="Pfam" id="PF07537">
    <property type="entry name" value="CamS"/>
    <property type="match status" value="1"/>
</dbReference>
<evidence type="ECO:0000313" key="2">
    <source>
        <dbReference type="Proteomes" id="UP000674938"/>
    </source>
</evidence>
<accession>A0A940SYW7</accession>
<dbReference type="Gene3D" id="3.10.570.10">
    <property type="entry name" value="sex pheromone staph- cam373 precursor domain"/>
    <property type="match status" value="1"/>
</dbReference>
<protein>
    <submittedName>
        <fullName evidence="1">CamS family sex pheromone protein</fullName>
    </submittedName>
</protein>
<gene>
    <name evidence="1" type="ORF">I6N95_22625</name>
</gene>
<organism evidence="1 2">
    <name type="scientific">Vagococcus allomyrinae</name>
    <dbReference type="NCBI Taxonomy" id="2794353"/>
    <lineage>
        <taxon>Bacteria</taxon>
        <taxon>Bacillati</taxon>
        <taxon>Bacillota</taxon>
        <taxon>Bacilli</taxon>
        <taxon>Lactobacillales</taxon>
        <taxon>Enterococcaceae</taxon>
        <taxon>Vagococcus</taxon>
    </lineage>
</organism>